<accession>A0ABU1G3G8</accession>
<organism evidence="2 3">
    <name type="scientific">Halomonas koreensis</name>
    <dbReference type="NCBI Taxonomy" id="245385"/>
    <lineage>
        <taxon>Bacteria</taxon>
        <taxon>Pseudomonadati</taxon>
        <taxon>Pseudomonadota</taxon>
        <taxon>Gammaproteobacteria</taxon>
        <taxon>Oceanospirillales</taxon>
        <taxon>Halomonadaceae</taxon>
        <taxon>Halomonas</taxon>
    </lineage>
</organism>
<protein>
    <submittedName>
        <fullName evidence="2">Gamma-glutamylcyclotransferase</fullName>
    </submittedName>
</protein>
<dbReference type="InterPro" id="IPR013024">
    <property type="entry name" value="GGCT-like"/>
</dbReference>
<evidence type="ECO:0000259" key="1">
    <source>
        <dbReference type="Pfam" id="PF06094"/>
    </source>
</evidence>
<name>A0ABU1G3G8_9GAMM</name>
<feature type="domain" description="Gamma-glutamylcyclotransferase AIG2-like" evidence="1">
    <location>
        <begin position="14"/>
        <end position="127"/>
    </location>
</feature>
<reference evidence="2 3" key="1">
    <citation type="submission" date="2023-04" db="EMBL/GenBank/DDBJ databases">
        <title>A long-awaited taxogenomic arrangement of the family Halomonadaceae.</title>
        <authorList>
            <person name="De La Haba R."/>
            <person name="Chuvochina M."/>
            <person name="Wittouck S."/>
            <person name="Arahal D.R."/>
            <person name="Sanchez-Porro C."/>
            <person name="Hugenholtz P."/>
            <person name="Ventosa A."/>
        </authorList>
    </citation>
    <scope>NUCLEOTIDE SEQUENCE [LARGE SCALE GENOMIC DNA]</scope>
    <source>
        <strain evidence="2 3">DSM 23530</strain>
    </source>
</reference>
<dbReference type="EMBL" id="JARWAK010000009">
    <property type="protein sequence ID" value="MDR5867482.1"/>
    <property type="molecule type" value="Genomic_DNA"/>
</dbReference>
<evidence type="ECO:0000313" key="3">
    <source>
        <dbReference type="Proteomes" id="UP001264519"/>
    </source>
</evidence>
<proteinExistence type="predicted"/>
<dbReference type="Proteomes" id="UP001264519">
    <property type="component" value="Unassembled WGS sequence"/>
</dbReference>
<sequence>MHSPAIAIRRTPLVAVYGTLKRGLGNHHWLDGADFLGEDRLTSARLYDLGFCPGARAEPSRGIVVEVFRVDAALLAGLDRLEDFRVRAPYAGMYHRDVHATAYGPAWLYLYNHDVTGRPVIDEGGWPAR</sequence>
<dbReference type="SUPFAM" id="SSF110857">
    <property type="entry name" value="Gamma-glutamyl cyclotransferase-like"/>
    <property type="match status" value="1"/>
</dbReference>
<dbReference type="RefSeq" id="WP_309653073.1">
    <property type="nucleotide sequence ID" value="NZ_JARWAK010000009.1"/>
</dbReference>
<dbReference type="CDD" id="cd06661">
    <property type="entry name" value="GGCT_like"/>
    <property type="match status" value="1"/>
</dbReference>
<dbReference type="Gene3D" id="3.10.490.10">
    <property type="entry name" value="Gamma-glutamyl cyclotransferase-like"/>
    <property type="match status" value="1"/>
</dbReference>
<gene>
    <name evidence="2" type="ORF">QC818_11840</name>
</gene>
<dbReference type="InterPro" id="IPR036568">
    <property type="entry name" value="GGCT-like_sf"/>
</dbReference>
<dbReference type="InterPro" id="IPR009288">
    <property type="entry name" value="AIG2-like_dom"/>
</dbReference>
<comment type="caution">
    <text evidence="2">The sequence shown here is derived from an EMBL/GenBank/DDBJ whole genome shotgun (WGS) entry which is preliminary data.</text>
</comment>
<keyword evidence="3" id="KW-1185">Reference proteome</keyword>
<evidence type="ECO:0000313" key="2">
    <source>
        <dbReference type="EMBL" id="MDR5867482.1"/>
    </source>
</evidence>
<dbReference type="Pfam" id="PF06094">
    <property type="entry name" value="GGACT"/>
    <property type="match status" value="1"/>
</dbReference>